<dbReference type="FunFam" id="2.10.50.10:FF:000029">
    <property type="entry name" value="Signal peptide, CUB domain and EGF like domain containing 2"/>
    <property type="match status" value="1"/>
</dbReference>
<protein>
    <recommendedName>
        <fullName evidence="12">Signal peptide, CUB and EGF-like domain-containing protein 2</fullName>
    </recommendedName>
    <alternativeName>
        <fullName evidence="14">Protein CEGP1</fullName>
    </alternativeName>
    <alternativeName>
        <fullName evidence="13">Scube/You</fullName>
    </alternativeName>
</protein>
<dbReference type="FunFam" id="2.10.25.10:FF:000037">
    <property type="entry name" value="Signal peptide, CUB domain and EGF-like domain-containing 2"/>
    <property type="match status" value="1"/>
</dbReference>
<keyword evidence="11" id="KW-0325">Glycoprotein</keyword>
<evidence type="ECO:0000256" key="11">
    <source>
        <dbReference type="ARBA" id="ARBA00023180"/>
    </source>
</evidence>
<feature type="domain" description="EGF-like" evidence="18">
    <location>
        <begin position="223"/>
        <end position="261"/>
    </location>
</feature>
<evidence type="ECO:0000256" key="5">
    <source>
        <dbReference type="ARBA" id="ARBA00022536"/>
    </source>
</evidence>
<evidence type="ECO:0000256" key="3">
    <source>
        <dbReference type="ARBA" id="ARBA00022473"/>
    </source>
</evidence>
<feature type="domain" description="EGF-like" evidence="18">
    <location>
        <begin position="98"/>
        <end position="134"/>
    </location>
</feature>
<feature type="disulfide bond" evidence="15">
    <location>
        <begin position="227"/>
        <end position="237"/>
    </location>
</feature>
<dbReference type="SMART" id="SM00181">
    <property type="entry name" value="EGF"/>
    <property type="match status" value="8"/>
</dbReference>
<dbReference type="FunFam" id="2.10.25.10:FF:000008">
    <property type="entry name" value="Signal peptide, CUB domain, EGF-like 2"/>
    <property type="match status" value="1"/>
</dbReference>
<dbReference type="InterPro" id="IPR000859">
    <property type="entry name" value="CUB_dom"/>
</dbReference>
<dbReference type="PROSITE" id="PS01180">
    <property type="entry name" value="CUB"/>
    <property type="match status" value="1"/>
</dbReference>
<dbReference type="Pfam" id="PF12947">
    <property type="entry name" value="EGF_3"/>
    <property type="match status" value="1"/>
</dbReference>
<proteinExistence type="predicted"/>
<evidence type="ECO:0000259" key="17">
    <source>
        <dbReference type="PROSITE" id="PS01180"/>
    </source>
</evidence>
<dbReference type="Pfam" id="PF14670">
    <property type="entry name" value="FXa_inhibition"/>
    <property type="match status" value="4"/>
</dbReference>
<dbReference type="PROSITE" id="PS01187">
    <property type="entry name" value="EGF_CA"/>
    <property type="match status" value="3"/>
</dbReference>
<evidence type="ECO:0000256" key="14">
    <source>
        <dbReference type="ARBA" id="ARBA00080914"/>
    </source>
</evidence>
<dbReference type="SUPFAM" id="SSF57196">
    <property type="entry name" value="EGF/Laminin"/>
    <property type="match status" value="1"/>
</dbReference>
<evidence type="ECO:0000259" key="18">
    <source>
        <dbReference type="PROSITE" id="PS50026"/>
    </source>
</evidence>
<dbReference type="InterPro" id="IPR001881">
    <property type="entry name" value="EGF-like_Ca-bd_dom"/>
</dbReference>
<dbReference type="SMART" id="SM01411">
    <property type="entry name" value="Ephrin_rec_like"/>
    <property type="match status" value="3"/>
</dbReference>
<evidence type="ECO:0000256" key="15">
    <source>
        <dbReference type="PROSITE-ProRule" id="PRU00076"/>
    </source>
</evidence>
<comment type="caution">
    <text evidence="15">Lacks conserved residue(s) required for the propagation of feature annotation.</text>
</comment>
<dbReference type="SUPFAM" id="SSF49854">
    <property type="entry name" value="Spermadhesin, CUB domain"/>
    <property type="match status" value="1"/>
</dbReference>
<name>A0A452QAY8_URSAM</name>
<evidence type="ECO:0000256" key="1">
    <source>
        <dbReference type="ARBA" id="ARBA00004241"/>
    </source>
</evidence>
<evidence type="ECO:0000313" key="19">
    <source>
        <dbReference type="Ensembl" id="ENSUAMP00000001310.1"/>
    </source>
</evidence>
<dbReference type="GO" id="GO:0005509">
    <property type="term" value="F:calcium ion binding"/>
    <property type="evidence" value="ECO:0007669"/>
    <property type="project" value="InterPro"/>
</dbReference>
<keyword evidence="5 15" id="KW-0245">EGF-like domain</keyword>
<keyword evidence="4" id="KW-0964">Secreted</keyword>
<dbReference type="PROSITE" id="PS50026">
    <property type="entry name" value="EGF_3"/>
    <property type="match status" value="3"/>
</dbReference>
<dbReference type="Gene3D" id="2.10.50.10">
    <property type="entry name" value="Tumor Necrosis Factor Receptor, subunit A, domain 2"/>
    <property type="match status" value="3"/>
</dbReference>
<dbReference type="FunFam" id="2.10.25.10:FF:000028">
    <property type="entry name" value="Signal peptide, CUB domain and EGF-like domain-containing 2"/>
    <property type="match status" value="1"/>
</dbReference>
<dbReference type="Pfam" id="PF07699">
    <property type="entry name" value="Ephrin_rec_like"/>
    <property type="match status" value="3"/>
</dbReference>
<dbReference type="SMART" id="SM00042">
    <property type="entry name" value="CUB"/>
    <property type="match status" value="1"/>
</dbReference>
<dbReference type="InterPro" id="IPR018097">
    <property type="entry name" value="EGF_Ca-bd_CS"/>
</dbReference>
<keyword evidence="7" id="KW-0677">Repeat</keyword>
<evidence type="ECO:0000256" key="10">
    <source>
        <dbReference type="ARBA" id="ARBA00023157"/>
    </source>
</evidence>
<dbReference type="FunFam" id="2.10.25.10:FF:000237">
    <property type="entry name" value="Signal peptide, CUB domain and EGF like domain containing 2"/>
    <property type="match status" value="1"/>
</dbReference>
<dbReference type="InterPro" id="IPR035914">
    <property type="entry name" value="Sperma_CUB_dom_sf"/>
</dbReference>
<dbReference type="Gene3D" id="2.60.120.290">
    <property type="entry name" value="Spermadhesin, CUB domain"/>
    <property type="match status" value="1"/>
</dbReference>
<dbReference type="FunFam" id="2.10.25.10:FF:000035">
    <property type="entry name" value="Signal peptide, CUB domain and EGF-like domain-containing 2"/>
    <property type="match status" value="1"/>
</dbReference>
<dbReference type="Pfam" id="PF00431">
    <property type="entry name" value="CUB"/>
    <property type="match status" value="1"/>
</dbReference>
<evidence type="ECO:0000256" key="12">
    <source>
        <dbReference type="ARBA" id="ARBA00067359"/>
    </source>
</evidence>
<dbReference type="GO" id="GO:0005615">
    <property type="term" value="C:extracellular space"/>
    <property type="evidence" value="ECO:0007669"/>
    <property type="project" value="TreeGrafter"/>
</dbReference>
<dbReference type="AlphaFoldDB" id="A0A452QAY8"/>
<dbReference type="PROSITE" id="PS01186">
    <property type="entry name" value="EGF_2"/>
    <property type="match status" value="4"/>
</dbReference>
<keyword evidence="9" id="KW-0446">Lipid-binding</keyword>
<dbReference type="InterPro" id="IPR009030">
    <property type="entry name" value="Growth_fac_rcpt_cys_sf"/>
</dbReference>
<dbReference type="FunFam" id="2.10.50.10:FF:000002">
    <property type="entry name" value="signal peptide, CUB and EGF-like domain-containing protein 2 isoform X1"/>
    <property type="match status" value="1"/>
</dbReference>
<dbReference type="InterPro" id="IPR049883">
    <property type="entry name" value="NOTCH1_EGF-like"/>
</dbReference>
<evidence type="ECO:0000256" key="7">
    <source>
        <dbReference type="ARBA" id="ARBA00022737"/>
    </source>
</evidence>
<dbReference type="Ensembl" id="ENSUAMT00000001513.1">
    <property type="protein sequence ID" value="ENSUAMP00000001310.1"/>
    <property type="gene ID" value="ENSUAMG00000000457.1"/>
</dbReference>
<dbReference type="Gene3D" id="2.10.25.10">
    <property type="entry name" value="Laminin"/>
    <property type="match status" value="7"/>
</dbReference>
<dbReference type="InterPro" id="IPR026823">
    <property type="entry name" value="cEGF"/>
</dbReference>
<evidence type="ECO:0000256" key="4">
    <source>
        <dbReference type="ARBA" id="ARBA00022525"/>
    </source>
</evidence>
<feature type="domain" description="CUB" evidence="17">
    <location>
        <begin position="658"/>
        <end position="770"/>
    </location>
</feature>
<dbReference type="GeneTree" id="ENSGT00940000153185"/>
<dbReference type="FunFam" id="2.10.25.10:FF:000199">
    <property type="entry name" value="signal peptide, CUB and EGF-like domain-containing protein 2 isoform X2"/>
    <property type="match status" value="1"/>
</dbReference>
<dbReference type="SMART" id="SM00179">
    <property type="entry name" value="EGF_CA"/>
    <property type="match status" value="7"/>
</dbReference>
<dbReference type="PROSITE" id="PS00010">
    <property type="entry name" value="ASX_HYDROXYL"/>
    <property type="match status" value="4"/>
</dbReference>
<dbReference type="PANTHER" id="PTHR24046">
    <property type="entry name" value="SIGNAL PEPTIDE, CUB AND EGF-LIKE DOMAIN-CONTAINING"/>
    <property type="match status" value="1"/>
</dbReference>
<dbReference type="InterPro" id="IPR011641">
    <property type="entry name" value="Tyr-kin_ephrin_A/B_rcpt-like"/>
</dbReference>
<sequence length="848" mass="93159">MGVGVGGSSLCSFADVDECTQGLDDCHTNALCQNTLASYKCSCKPGFQGEGRQCEDIDECENELNGGCVHDCLNIPGNYRCTCFDGFKLAHDGHNCLDVDECLENNGGCQHTCVNVMGSYECRCKEGFFLSDNQHTCIHRLEETCAVNNGGCDRTCKDTSTGVHCSCPVGFTLQLDGKTCKDIDECQTRRGGCDHFCKNTVGSFDCSCKKGFKLLTDEKSCQDVDECSLDRTCDHTCINHPGTFTCVCNKGYTLYGLTHCGDTNECSVNNGGCQQVCVNTVGSYECRCHSAYKLHWNKKDCVEVKGVLPTSVSPQVSLHCGKSGGGDRCFLRCHSGIHLSSGEWVPGPGASPRARARPSWPFGVSCPQRVSRSLSGPGPPPHSVHRELWVLVGPTVGPDILTRCSLPPPPTAIPLVSVASCDLRCGVKRTEKRLRKAIRALRKAANREQFHLQLSGMDLEGAKKSPRTSEHRVPSCGAGQGHAGNQCVSCRAGPYYDGAQERCILCPNGTFQNEEGQITCKPCPRPENPGALKSPEAWNVSECGGLCQPGEYSADGFAPCQRCALGTFQPEAGRTSCFPCGGGLPTKHLGATSFQDCETRVQCSPGHFYNTTTHRCIRCPAGTYQPEFGKNNCVSCPGNTTTDFDGSTNITQCKDRRCGGELGDFTGYIESPNYPGNYPANTECTWTINPPPKRRILIVVPEIFLPIEDDCGDYLVMRKTSSSNSVTTYETCQTYERPIAFTSRSKKLWIQFKSNEGNSARGFQVPYVTYDEDYQELIEDIVRDGRLYASENHQEILKDKKLIKALFDVLAHPQNYFKYTAQESREMFPRSFIRLLRSKVSRFLRPYK</sequence>
<comment type="subcellular location">
    <subcellularLocation>
        <location evidence="1">Cell surface</location>
    </subcellularLocation>
    <subcellularLocation>
        <location evidence="2">Secreted</location>
    </subcellularLocation>
</comment>
<dbReference type="Pfam" id="PF07645">
    <property type="entry name" value="EGF_CA"/>
    <property type="match status" value="1"/>
</dbReference>
<accession>A0A452QAY8</accession>
<keyword evidence="10 15" id="KW-1015">Disulfide bond</keyword>
<reference evidence="20" key="1">
    <citation type="submission" date="2016-06" db="EMBL/GenBank/DDBJ databases">
        <title>De novo assembly and RNA-Seq shows season-dependent expression and editing in black bear kidneys.</title>
        <authorList>
            <person name="Korstanje R."/>
            <person name="Srivastava A."/>
            <person name="Sarsani V.K."/>
            <person name="Sheehan S.M."/>
            <person name="Seger R.L."/>
            <person name="Barter M.E."/>
            <person name="Lindqvist C."/>
            <person name="Brody L.C."/>
            <person name="Mullikin J.C."/>
        </authorList>
    </citation>
    <scope>NUCLEOTIDE SEQUENCE [LARGE SCALE GENOMIC DNA]</scope>
</reference>
<dbReference type="InterPro" id="IPR052071">
    <property type="entry name" value="SCUB_EGF-like_domain"/>
</dbReference>
<evidence type="ECO:0000256" key="16">
    <source>
        <dbReference type="SAM" id="MobiDB-lite"/>
    </source>
</evidence>
<dbReference type="GO" id="GO:0008289">
    <property type="term" value="F:lipid binding"/>
    <property type="evidence" value="ECO:0007669"/>
    <property type="project" value="UniProtKB-KW"/>
</dbReference>
<dbReference type="SUPFAM" id="SSF57184">
    <property type="entry name" value="Growth factor receptor domain"/>
    <property type="match status" value="3"/>
</dbReference>
<keyword evidence="6" id="KW-0732">Signal</keyword>
<dbReference type="Proteomes" id="UP000291022">
    <property type="component" value="Unassembled WGS sequence"/>
</dbReference>
<dbReference type="FunFam" id="2.60.120.290:FF:000002">
    <property type="entry name" value="Signal peptide, CUB domain and EGF-like domain-containing 2"/>
    <property type="match status" value="1"/>
</dbReference>
<evidence type="ECO:0000313" key="20">
    <source>
        <dbReference type="Proteomes" id="UP000291022"/>
    </source>
</evidence>
<keyword evidence="3" id="KW-0217">Developmental protein</keyword>
<organism evidence="19 20">
    <name type="scientific">Ursus americanus</name>
    <name type="common">American black bear</name>
    <name type="synonym">Euarctos americanus</name>
    <dbReference type="NCBI Taxonomy" id="9643"/>
    <lineage>
        <taxon>Eukaryota</taxon>
        <taxon>Metazoa</taxon>
        <taxon>Chordata</taxon>
        <taxon>Craniata</taxon>
        <taxon>Vertebrata</taxon>
        <taxon>Euteleostomi</taxon>
        <taxon>Mammalia</taxon>
        <taxon>Eutheria</taxon>
        <taxon>Laurasiatheria</taxon>
        <taxon>Carnivora</taxon>
        <taxon>Caniformia</taxon>
        <taxon>Ursidae</taxon>
        <taxon>Ursus</taxon>
    </lineage>
</organism>
<dbReference type="CDD" id="cd00041">
    <property type="entry name" value="CUB"/>
    <property type="match status" value="1"/>
</dbReference>
<evidence type="ECO:0000256" key="13">
    <source>
        <dbReference type="ARBA" id="ARBA00076123"/>
    </source>
</evidence>
<feature type="domain" description="EGF-like" evidence="18">
    <location>
        <begin position="15"/>
        <end position="55"/>
    </location>
</feature>
<feature type="compositionally biased region" description="Basic and acidic residues" evidence="16">
    <location>
        <begin position="460"/>
        <end position="473"/>
    </location>
</feature>
<dbReference type="InterPro" id="IPR024731">
    <property type="entry name" value="NELL2-like_EGF"/>
</dbReference>
<feature type="region of interest" description="Disordered" evidence="16">
    <location>
        <begin position="460"/>
        <end position="483"/>
    </location>
</feature>
<dbReference type="PANTHER" id="PTHR24046:SF3">
    <property type="entry name" value="SIGNAL PEPTIDE, CUB AND EGF-LIKE DOMAIN-CONTAINING PROTEIN 2"/>
    <property type="match status" value="1"/>
</dbReference>
<dbReference type="GO" id="GO:0007165">
    <property type="term" value="P:signal transduction"/>
    <property type="evidence" value="ECO:0007669"/>
    <property type="project" value="TreeGrafter"/>
</dbReference>
<dbReference type="Pfam" id="PF12662">
    <property type="entry name" value="cEGF"/>
    <property type="match status" value="1"/>
</dbReference>
<dbReference type="GO" id="GO:0009986">
    <property type="term" value="C:cell surface"/>
    <property type="evidence" value="ECO:0007669"/>
    <property type="project" value="UniProtKB-SubCell"/>
</dbReference>
<keyword evidence="8" id="KW-0106">Calcium</keyword>
<evidence type="ECO:0000256" key="2">
    <source>
        <dbReference type="ARBA" id="ARBA00004613"/>
    </source>
</evidence>
<reference evidence="19" key="2">
    <citation type="submission" date="2025-08" db="UniProtKB">
        <authorList>
            <consortium name="Ensembl"/>
        </authorList>
    </citation>
    <scope>IDENTIFICATION</scope>
</reference>
<dbReference type="FunFam" id="2.10.25.10:FF:000030">
    <property type="entry name" value="Signal peptide, CUB domain and EGF-like domain-containing 2"/>
    <property type="match status" value="1"/>
</dbReference>
<evidence type="ECO:0000256" key="6">
    <source>
        <dbReference type="ARBA" id="ARBA00022729"/>
    </source>
</evidence>
<dbReference type="CDD" id="cd00054">
    <property type="entry name" value="EGF_CA"/>
    <property type="match status" value="1"/>
</dbReference>
<evidence type="ECO:0000256" key="8">
    <source>
        <dbReference type="ARBA" id="ARBA00022837"/>
    </source>
</evidence>
<dbReference type="InterPro" id="IPR000152">
    <property type="entry name" value="EGF-type_Asp/Asn_hydroxyl_site"/>
</dbReference>
<dbReference type="InterPro" id="IPR000742">
    <property type="entry name" value="EGF"/>
</dbReference>
<keyword evidence="20" id="KW-1185">Reference proteome</keyword>
<reference evidence="19" key="3">
    <citation type="submission" date="2025-09" db="UniProtKB">
        <authorList>
            <consortium name="Ensembl"/>
        </authorList>
    </citation>
    <scope>IDENTIFICATION</scope>
</reference>
<dbReference type="FunFam" id="2.10.50.10:FF:000028">
    <property type="entry name" value="Signal peptide, CUB domain and EGF like domain containing 2"/>
    <property type="match status" value="1"/>
</dbReference>
<gene>
    <name evidence="19" type="primary">SCUBE2</name>
</gene>
<evidence type="ECO:0000256" key="9">
    <source>
        <dbReference type="ARBA" id="ARBA00023121"/>
    </source>
</evidence>